<protein>
    <submittedName>
        <fullName evidence="1">DUF3570 domain-containing protein</fullName>
    </submittedName>
</protein>
<dbReference type="InterPro" id="IPR021953">
    <property type="entry name" value="DUF3570"/>
</dbReference>
<proteinExistence type="predicted"/>
<dbReference type="EMBL" id="CP101717">
    <property type="protein sequence ID" value="WLD57477.1"/>
    <property type="molecule type" value="Genomic_DNA"/>
</dbReference>
<dbReference type="AlphaFoldDB" id="A0AB38YE80"/>
<evidence type="ECO:0000313" key="1">
    <source>
        <dbReference type="EMBL" id="WLD57477.1"/>
    </source>
</evidence>
<dbReference type="RefSeq" id="WP_304994762.1">
    <property type="nucleotide sequence ID" value="NZ_CP101717.1"/>
</dbReference>
<name>A0AB38YE80_9GAMM</name>
<organism evidence="1">
    <name type="scientific">Salinispirillum sp. LH 10-3-1</name>
    <dbReference type="NCBI Taxonomy" id="2952525"/>
    <lineage>
        <taxon>Bacteria</taxon>
        <taxon>Pseudomonadati</taxon>
        <taxon>Pseudomonadota</taxon>
        <taxon>Gammaproteobacteria</taxon>
        <taxon>Oceanospirillales</taxon>
        <taxon>Saccharospirillaceae</taxon>
        <taxon>Salinispirillum</taxon>
    </lineage>
</organism>
<gene>
    <name evidence="1" type="ORF">NFC81_12255</name>
</gene>
<dbReference type="Pfam" id="PF12094">
    <property type="entry name" value="DUF3570"/>
    <property type="match status" value="1"/>
</dbReference>
<accession>A0AB38YE80</accession>
<reference evidence="1" key="1">
    <citation type="submission" date="2022-07" db="EMBL/GenBank/DDBJ databases">
        <title>Complete genome sequence of Salinispirillum sp. LH10-3-1 capable of multiple carbohydrate inversion isolated from a soda lake.</title>
        <authorList>
            <person name="Liu J."/>
            <person name="Zhai Y."/>
            <person name="Zhang H."/>
            <person name="Yang H."/>
            <person name="Qu J."/>
            <person name="Li J."/>
        </authorList>
    </citation>
    <scope>NUCLEOTIDE SEQUENCE</scope>
    <source>
        <strain evidence="1">LH 10-3-1</strain>
    </source>
</reference>
<sequence>MAATDKKNVRAMLAVATGTLLCQSPAAQEYSNEWITNLTYLDYRERDRISVQSYIANIRGQISDDARIQLGVVLDTMTGATPTGAIDGDSVVTSTGTSGGGFDVSGAGTAMAEFSDTRLSVDANWEHSYTRLFRVAYGGYASVESDFTAIGGSIKASLDINNRLTTLSVGVGAEGDKNAKRDGTTPGPMTNVEDAIFYDAGRRNSFSGLLGVTQVLDRRTVAQFNVTYSHSLGYHTDPYKVFSMADSDDVEMERFYEGRPDERRRLALYSSMRQQRPDGNILGGSVRLYGDDWGVQSITLDSQYRYSLDGGARFIEPFGRFHFQTAADFYLRSLEPYAALPEFASSDSRLAQMQSYTVGLKFSIPVHTWGSLQPRLAYFHQEFQDATHERNQALIVSISFENTSSAP</sequence>